<evidence type="ECO:0000259" key="14">
    <source>
        <dbReference type="Pfam" id="PF07715"/>
    </source>
</evidence>
<feature type="chain" id="PRO_5004577667" description="TonB-denpendent receptor" evidence="12">
    <location>
        <begin position="28"/>
        <end position="960"/>
    </location>
</feature>
<comment type="similarity">
    <text evidence="9 11">Belongs to the TonB-dependent receptor family.</text>
</comment>
<dbReference type="InterPro" id="IPR036942">
    <property type="entry name" value="Beta-barrel_TonB_sf"/>
</dbReference>
<dbReference type="Pfam" id="PF00593">
    <property type="entry name" value="TonB_dep_Rec_b-barrel"/>
    <property type="match status" value="1"/>
</dbReference>
<comment type="caution">
    <text evidence="15">The sequence shown here is derived from an EMBL/GenBank/DDBJ whole genome shotgun (WGS) entry which is preliminary data.</text>
</comment>
<feature type="domain" description="TonB-dependent receptor plug" evidence="14">
    <location>
        <begin position="58"/>
        <end position="168"/>
    </location>
</feature>
<keyword evidence="5 12" id="KW-0732">Signal</keyword>
<evidence type="ECO:0000256" key="10">
    <source>
        <dbReference type="PROSITE-ProRule" id="PRU10143"/>
    </source>
</evidence>
<dbReference type="Gene3D" id="2.170.130.10">
    <property type="entry name" value="TonB-dependent receptor, plug domain"/>
    <property type="match status" value="1"/>
</dbReference>
<evidence type="ECO:0000313" key="16">
    <source>
        <dbReference type="Proteomes" id="UP000015531"/>
    </source>
</evidence>
<comment type="subcellular location">
    <subcellularLocation>
        <location evidence="1 9">Cell outer membrane</location>
        <topology evidence="1 9">Multi-pass membrane protein</topology>
    </subcellularLocation>
</comment>
<evidence type="ECO:0000256" key="7">
    <source>
        <dbReference type="ARBA" id="ARBA00023136"/>
    </source>
</evidence>
<keyword evidence="8 9" id="KW-0998">Cell outer membrane</keyword>
<keyword evidence="7 9" id="KW-0472">Membrane</keyword>
<accession>T0IWF4</accession>
<name>T0IWF4_9SPHN</name>
<dbReference type="AlphaFoldDB" id="T0IWF4"/>
<feature type="domain" description="TonB-dependent receptor-like beta-barrel" evidence="13">
    <location>
        <begin position="366"/>
        <end position="918"/>
    </location>
</feature>
<dbReference type="InterPro" id="IPR000531">
    <property type="entry name" value="Beta-barrel_TonB"/>
</dbReference>
<feature type="short sequence motif" description="TonB box" evidence="10">
    <location>
        <begin position="44"/>
        <end position="50"/>
    </location>
</feature>
<reference evidence="15 16" key="1">
    <citation type="journal article" date="2013" name="Genome Announc.">
        <title>Draft Genome Sequence of Sphingobium lactosutens Strain DS20T, Isolated from a Hexachlorocyclohexane Dumpsite.</title>
        <authorList>
            <person name="Kumar R."/>
            <person name="Dwivedi V."/>
            <person name="Negi V."/>
            <person name="Khurana J.P."/>
            <person name="Lal R."/>
        </authorList>
    </citation>
    <scope>NUCLEOTIDE SEQUENCE [LARGE SCALE GENOMIC DNA]</scope>
    <source>
        <strain evidence="15 16">DS20</strain>
    </source>
</reference>
<evidence type="ECO:0000256" key="12">
    <source>
        <dbReference type="SAM" id="SignalP"/>
    </source>
</evidence>
<dbReference type="PANTHER" id="PTHR47234">
    <property type="match status" value="1"/>
</dbReference>
<dbReference type="PANTHER" id="PTHR47234:SF2">
    <property type="entry name" value="TONB-DEPENDENT RECEPTOR"/>
    <property type="match status" value="1"/>
</dbReference>
<keyword evidence="16" id="KW-1185">Reference proteome</keyword>
<evidence type="ECO:0008006" key="17">
    <source>
        <dbReference type="Google" id="ProtNLM"/>
    </source>
</evidence>
<dbReference type="Pfam" id="PF07715">
    <property type="entry name" value="Plug"/>
    <property type="match status" value="1"/>
</dbReference>
<sequence length="960" mass="101451">MKTFSKRALLRASAAPAILSASLIASAAIAQDAPQAAEADMGDTIIVTGSRIARPDLSSSSPINIVGAQDIALKGGSANIENVLNDLPQVTATSTSASNNPGGGVATVNLRGLGSQRTLVLVDGRRYMSYDVSQIVDLNTIPSALIERVDVVTGGQSAVYGSDAIAGAVNFILKKDFSGVELNSSYDITSRGDGGVWDVNGVIGGNFDDGRGNATVFAGYTKRKSVFADARGFARNALVDDGNGGFVFGGSPSVPQGRVNVPGLGAATGLGCDIQDFAGNVNTCYDGAADAYNYAPVNYLQVPQERFVLAAQARYEINDSFQPYIETQFVNNRVSAQLAATPISNGTPYGDGVIGQIPLYVDSPYFTGDFQNALRSLDTDGDGYVNANFNYRTTQLGGRLNFDDRNAYRFVAGMKGDIGSGFSYDGYYMYARTKNTQRQAGNVAIDRFLNATNNVLLNGELVCASESARDAGCVPANIFGFNNLSPEAADYLGITATNVETYSTQVASFAVTNSSLFDLGAGGVGIALGAEYRKEAGSVAPDTYLASGNVAGFNPGQATSGSYNVTEFFGETRIPLLRDNIVTRFELTGAARFSKYSNAPGNVFTWSAGAELEPVRGITLRGQYQKAVRGPSVNELYLGSTVSFNGNADQCGTAAALQGQLNAICLAQFAAAGAPTSNIGNAAIQDPNNVNPLTFIGGNPDLREETAKTYTVGIVIAPPSLSGFSATVDYYNIKIDNYITAGVGTDAIGTLCFTRFNQDYCDAIARNSIGEIDTFTDGYVNSGGLKTSGVDVTANYRIGLGPVLGAEDARLTFGFDGTRLIKNDFTPVVGLDLTYKCAGAFGANCGVPTPKWRSTLRTTFETEKFELSLLWRYLGSANDDDPDTVYASEHFDSVNYFDLSGAFHVNDNFTLRGGVVNLFDKKPPLSASTQNGGNGEQTNTFPTLYDVLGSRFFMSATMKF</sequence>
<feature type="signal peptide" evidence="12">
    <location>
        <begin position="1"/>
        <end position="27"/>
    </location>
</feature>
<dbReference type="InterPro" id="IPR039426">
    <property type="entry name" value="TonB-dep_rcpt-like"/>
</dbReference>
<dbReference type="PATRIC" id="fig|1331060.3.peg.2676"/>
<keyword evidence="6 10" id="KW-0798">TonB box</keyword>
<keyword evidence="3 9" id="KW-1134">Transmembrane beta strand</keyword>
<dbReference type="Gene3D" id="2.40.170.20">
    <property type="entry name" value="TonB-dependent receptor, beta-barrel domain"/>
    <property type="match status" value="1"/>
</dbReference>
<dbReference type="PROSITE" id="PS00430">
    <property type="entry name" value="TONB_DEPENDENT_REC_1"/>
    <property type="match status" value="1"/>
</dbReference>
<evidence type="ECO:0000256" key="5">
    <source>
        <dbReference type="ARBA" id="ARBA00022729"/>
    </source>
</evidence>
<gene>
    <name evidence="15" type="ORF">RLDS_14020</name>
</gene>
<evidence type="ECO:0000256" key="9">
    <source>
        <dbReference type="PROSITE-ProRule" id="PRU01360"/>
    </source>
</evidence>
<evidence type="ECO:0000313" key="15">
    <source>
        <dbReference type="EMBL" id="EQB14039.1"/>
    </source>
</evidence>
<evidence type="ECO:0000256" key="1">
    <source>
        <dbReference type="ARBA" id="ARBA00004571"/>
    </source>
</evidence>
<keyword evidence="2 9" id="KW-0813">Transport</keyword>
<evidence type="ECO:0000256" key="11">
    <source>
        <dbReference type="RuleBase" id="RU003357"/>
    </source>
</evidence>
<dbReference type="eggNOG" id="COG4771">
    <property type="taxonomic scope" value="Bacteria"/>
</dbReference>
<dbReference type="SUPFAM" id="SSF56935">
    <property type="entry name" value="Porins"/>
    <property type="match status" value="1"/>
</dbReference>
<keyword evidence="4 9" id="KW-0812">Transmembrane</keyword>
<dbReference type="OrthoDB" id="7051241at2"/>
<evidence type="ECO:0000256" key="4">
    <source>
        <dbReference type="ARBA" id="ARBA00022692"/>
    </source>
</evidence>
<evidence type="ECO:0000256" key="8">
    <source>
        <dbReference type="ARBA" id="ARBA00023237"/>
    </source>
</evidence>
<dbReference type="PROSITE" id="PS52016">
    <property type="entry name" value="TONB_DEPENDENT_REC_3"/>
    <property type="match status" value="1"/>
</dbReference>
<evidence type="ECO:0000256" key="6">
    <source>
        <dbReference type="ARBA" id="ARBA00023077"/>
    </source>
</evidence>
<dbReference type="GO" id="GO:0009279">
    <property type="term" value="C:cell outer membrane"/>
    <property type="evidence" value="ECO:0007669"/>
    <property type="project" value="UniProtKB-SubCell"/>
</dbReference>
<proteinExistence type="inferred from homology"/>
<dbReference type="RefSeq" id="WP_021226444.1">
    <property type="nucleotide sequence ID" value="NZ_ATDP01000092.1"/>
</dbReference>
<organism evidence="15 16">
    <name type="scientific">Sphingobium lactosutens DS20</name>
    <dbReference type="NCBI Taxonomy" id="1331060"/>
    <lineage>
        <taxon>Bacteria</taxon>
        <taxon>Pseudomonadati</taxon>
        <taxon>Pseudomonadota</taxon>
        <taxon>Alphaproteobacteria</taxon>
        <taxon>Sphingomonadales</taxon>
        <taxon>Sphingomonadaceae</taxon>
        <taxon>Sphingobium</taxon>
    </lineage>
</organism>
<dbReference type="Proteomes" id="UP000015531">
    <property type="component" value="Unassembled WGS sequence"/>
</dbReference>
<dbReference type="InterPro" id="IPR012910">
    <property type="entry name" value="Plug_dom"/>
</dbReference>
<dbReference type="InterPro" id="IPR037066">
    <property type="entry name" value="Plug_dom_sf"/>
</dbReference>
<dbReference type="InterPro" id="IPR010916">
    <property type="entry name" value="TonB_box_CS"/>
</dbReference>
<protein>
    <recommendedName>
        <fullName evidence="17">TonB-denpendent receptor</fullName>
    </recommendedName>
</protein>
<evidence type="ECO:0000256" key="3">
    <source>
        <dbReference type="ARBA" id="ARBA00022452"/>
    </source>
</evidence>
<evidence type="ECO:0000259" key="13">
    <source>
        <dbReference type="Pfam" id="PF00593"/>
    </source>
</evidence>
<evidence type="ECO:0000256" key="2">
    <source>
        <dbReference type="ARBA" id="ARBA00022448"/>
    </source>
</evidence>
<dbReference type="EMBL" id="ATDP01000092">
    <property type="protein sequence ID" value="EQB14039.1"/>
    <property type="molecule type" value="Genomic_DNA"/>
</dbReference>